<dbReference type="UniPathway" id="UPA00109">
    <property type="reaction ID" value="UER00186"/>
</dbReference>
<dbReference type="SMART" id="SM00855">
    <property type="entry name" value="PGAM"/>
    <property type="match status" value="1"/>
</dbReference>
<evidence type="ECO:0000256" key="3">
    <source>
        <dbReference type="ARBA" id="ARBA00022432"/>
    </source>
</evidence>
<reference evidence="11 12" key="1">
    <citation type="submission" date="2015-07" db="EMBL/GenBank/DDBJ databases">
        <title>Genome sequence of Ornatilinea apprima DSM 23815.</title>
        <authorList>
            <person name="Hemp J."/>
            <person name="Ward L.M."/>
            <person name="Pace L.A."/>
            <person name="Fischer W.W."/>
        </authorList>
    </citation>
    <scope>NUCLEOTIDE SEQUENCE [LARGE SCALE GENOMIC DNA]</scope>
    <source>
        <strain evidence="11 12">P3M-1</strain>
    </source>
</reference>
<evidence type="ECO:0000256" key="1">
    <source>
        <dbReference type="ARBA" id="ARBA00000380"/>
    </source>
</evidence>
<gene>
    <name evidence="6 11" type="primary">gpmA</name>
    <name evidence="11" type="ORF">ADN00_11730</name>
</gene>
<feature type="site" description="Transition state stabilizer" evidence="6 9">
    <location>
        <position position="182"/>
    </location>
</feature>
<protein>
    <recommendedName>
        <fullName evidence="6 10">2,3-bisphosphoglycerate-dependent phosphoglycerate mutase</fullName>
        <shortName evidence="6">BPG-dependent PGAM</shortName>
        <shortName evidence="6">PGAM</shortName>
        <shortName evidence="6">Phosphoglyceromutase</shortName>
        <shortName evidence="6">dPGM</shortName>
        <ecNumber evidence="6 10">5.4.2.11</ecNumber>
    </recommendedName>
</protein>
<dbReference type="NCBIfam" id="TIGR01258">
    <property type="entry name" value="pgm_1"/>
    <property type="match status" value="1"/>
</dbReference>
<evidence type="ECO:0000256" key="10">
    <source>
        <dbReference type="RuleBase" id="RU004512"/>
    </source>
</evidence>
<dbReference type="Proteomes" id="UP000050417">
    <property type="component" value="Unassembled WGS sequence"/>
</dbReference>
<dbReference type="HAMAP" id="MF_01039">
    <property type="entry name" value="PGAM_GpmA"/>
    <property type="match status" value="1"/>
</dbReference>
<dbReference type="InterPro" id="IPR013078">
    <property type="entry name" value="His_Pase_superF_clade-1"/>
</dbReference>
<evidence type="ECO:0000256" key="5">
    <source>
        <dbReference type="ARBA" id="ARBA00023235"/>
    </source>
</evidence>
<organism evidence="11 12">
    <name type="scientific">Ornatilinea apprima</name>
    <dbReference type="NCBI Taxonomy" id="1134406"/>
    <lineage>
        <taxon>Bacteria</taxon>
        <taxon>Bacillati</taxon>
        <taxon>Chloroflexota</taxon>
        <taxon>Anaerolineae</taxon>
        <taxon>Anaerolineales</taxon>
        <taxon>Anaerolineaceae</taxon>
        <taxon>Ornatilinea</taxon>
    </lineage>
</organism>
<dbReference type="GO" id="GO:0006094">
    <property type="term" value="P:gluconeogenesis"/>
    <property type="evidence" value="ECO:0007669"/>
    <property type="project" value="UniProtKB-UniRule"/>
</dbReference>
<comment type="similarity">
    <text evidence="2 6">Belongs to the phosphoglycerate mutase family. BPG-dependent PGAM subfamily.</text>
</comment>
<evidence type="ECO:0000256" key="8">
    <source>
        <dbReference type="PIRSR" id="PIRSR613078-2"/>
    </source>
</evidence>
<evidence type="ECO:0000256" key="4">
    <source>
        <dbReference type="ARBA" id="ARBA00023152"/>
    </source>
</evidence>
<evidence type="ECO:0000256" key="2">
    <source>
        <dbReference type="ARBA" id="ARBA00006717"/>
    </source>
</evidence>
<feature type="binding site" evidence="6 8">
    <location>
        <begin position="114"/>
        <end position="115"/>
    </location>
    <ligand>
        <name>substrate</name>
    </ligand>
</feature>
<dbReference type="PATRIC" id="fig|1134406.4.peg.3821"/>
<feature type="binding site" evidence="6 8">
    <location>
        <position position="60"/>
    </location>
    <ligand>
        <name>substrate</name>
    </ligand>
</feature>
<dbReference type="InterPro" id="IPR029033">
    <property type="entry name" value="His_PPase_superfam"/>
</dbReference>
<proteinExistence type="inferred from homology"/>
<comment type="pathway">
    <text evidence="6 10">Carbohydrate degradation; glycolysis; pyruvate from D-glyceraldehyde 3-phosphate: step 3/5.</text>
</comment>
<evidence type="ECO:0000256" key="6">
    <source>
        <dbReference type="HAMAP-Rule" id="MF_01039"/>
    </source>
</evidence>
<dbReference type="STRING" id="1134406.ADN00_11730"/>
<dbReference type="EC" id="5.4.2.11" evidence="6 10"/>
<dbReference type="Pfam" id="PF00300">
    <property type="entry name" value="His_Phos_1"/>
    <property type="match status" value="2"/>
</dbReference>
<keyword evidence="3 6" id="KW-0312">Gluconeogenesis</keyword>
<feature type="active site" description="Proton donor/acceptor" evidence="6 7">
    <location>
        <position position="87"/>
    </location>
</feature>
<dbReference type="NCBIfam" id="NF010713">
    <property type="entry name" value="PRK14115.1"/>
    <property type="match status" value="1"/>
</dbReference>
<dbReference type="PROSITE" id="PS00175">
    <property type="entry name" value="PG_MUTASE"/>
    <property type="match status" value="1"/>
</dbReference>
<feature type="binding site" evidence="6 8">
    <location>
        <begin position="183"/>
        <end position="184"/>
    </location>
    <ligand>
        <name>substrate</name>
    </ligand>
</feature>
<dbReference type="RefSeq" id="WP_075063205.1">
    <property type="nucleotide sequence ID" value="NZ_LGCL01000026.1"/>
</dbReference>
<keyword evidence="5 6" id="KW-0413">Isomerase</keyword>
<feature type="binding site" evidence="6 8">
    <location>
        <begin position="21"/>
        <end position="22"/>
    </location>
    <ligand>
        <name>substrate</name>
    </ligand>
</feature>
<dbReference type="AlphaFoldDB" id="A0A0P6XSW6"/>
<feature type="binding site" evidence="6 8">
    <location>
        <begin position="87"/>
        <end position="90"/>
    </location>
    <ligand>
        <name>substrate</name>
    </ligand>
</feature>
<feature type="binding site" evidence="6 8">
    <location>
        <position position="98"/>
    </location>
    <ligand>
        <name>substrate</name>
    </ligand>
</feature>
<accession>A0A0P6XSW6</accession>
<dbReference type="GO" id="GO:0004619">
    <property type="term" value="F:phosphoglycerate mutase activity"/>
    <property type="evidence" value="ECO:0007669"/>
    <property type="project" value="UniProtKB-UniRule"/>
</dbReference>
<dbReference type="EMBL" id="LGCL01000026">
    <property type="protein sequence ID" value="KPL76024.1"/>
    <property type="molecule type" value="Genomic_DNA"/>
</dbReference>
<dbReference type="FunFam" id="3.40.50.1240:FF:000003">
    <property type="entry name" value="2,3-bisphosphoglycerate-dependent phosphoglycerate mutase"/>
    <property type="match status" value="1"/>
</dbReference>
<dbReference type="PIRSF" id="PIRSF000709">
    <property type="entry name" value="6PFK_2-Ptase"/>
    <property type="match status" value="1"/>
</dbReference>
<comment type="function">
    <text evidence="6 10">Catalyzes the interconversion of 2-phosphoglycerate and 3-phosphoglycerate.</text>
</comment>
<dbReference type="SUPFAM" id="SSF53254">
    <property type="entry name" value="Phosphoglycerate mutase-like"/>
    <property type="match status" value="1"/>
</dbReference>
<feature type="active site" description="Tele-phosphohistidine intermediate" evidence="6 7">
    <location>
        <position position="9"/>
    </location>
</feature>
<dbReference type="PANTHER" id="PTHR11931">
    <property type="entry name" value="PHOSPHOGLYCERATE MUTASE"/>
    <property type="match status" value="1"/>
</dbReference>
<dbReference type="GO" id="GO:0006096">
    <property type="term" value="P:glycolytic process"/>
    <property type="evidence" value="ECO:0007669"/>
    <property type="project" value="UniProtKB-UniRule"/>
</dbReference>
<feature type="binding site" evidence="6 8">
    <location>
        <begin position="8"/>
        <end position="15"/>
    </location>
    <ligand>
        <name>substrate</name>
    </ligand>
</feature>
<name>A0A0P6XSW6_9CHLR</name>
<dbReference type="InterPro" id="IPR005952">
    <property type="entry name" value="Phosphogly_mut1"/>
</dbReference>
<dbReference type="Gene3D" id="3.40.50.1240">
    <property type="entry name" value="Phosphoglycerate mutase-like"/>
    <property type="match status" value="1"/>
</dbReference>
<evidence type="ECO:0000256" key="7">
    <source>
        <dbReference type="PIRSR" id="PIRSR613078-1"/>
    </source>
</evidence>
<sequence>MSRLVLLRHGESVWNRENRFTGWTDVDLTRRGVDEAWQAGRLLRDLNFHFDCAFTSCLKRAVQTLWMVLDAMDLLWVPTCNSWRLNERHYGALQGFNKAEMGERLGKEKVFTWRRTFRGQPPQLSVGDPRHPRFDARYKDVPANLLPAGESLEDTLQRVLPYWQDVICKEVQQNKNVLVVAHGNSLRALVTYLNQIDEEQVPDLQIPTGIPLVYEMDGPNRIERYTYLKNPDQERHLPISHFFAPVRQKNE</sequence>
<comment type="caution">
    <text evidence="11">The sequence shown here is derived from an EMBL/GenBank/DDBJ whole genome shotgun (WGS) entry which is preliminary data.</text>
</comment>
<evidence type="ECO:0000313" key="11">
    <source>
        <dbReference type="EMBL" id="KPL76024.1"/>
    </source>
</evidence>
<evidence type="ECO:0000256" key="9">
    <source>
        <dbReference type="PIRSR" id="PIRSR613078-3"/>
    </source>
</evidence>
<evidence type="ECO:0000313" key="12">
    <source>
        <dbReference type="Proteomes" id="UP000050417"/>
    </source>
</evidence>
<dbReference type="InterPro" id="IPR001345">
    <property type="entry name" value="PG/BPGM_mutase_AS"/>
</dbReference>
<dbReference type="OrthoDB" id="9781415at2"/>
<dbReference type="CDD" id="cd07067">
    <property type="entry name" value="HP_PGM_like"/>
    <property type="match status" value="1"/>
</dbReference>
<comment type="catalytic activity">
    <reaction evidence="1 6 10">
        <text>(2R)-2-phosphoglycerate = (2R)-3-phosphoglycerate</text>
        <dbReference type="Rhea" id="RHEA:15901"/>
        <dbReference type="ChEBI" id="CHEBI:58272"/>
        <dbReference type="ChEBI" id="CHEBI:58289"/>
        <dbReference type="EC" id="5.4.2.11"/>
    </reaction>
</comment>
<keyword evidence="12" id="KW-1185">Reference proteome</keyword>
<keyword evidence="4 6" id="KW-0324">Glycolysis</keyword>